<dbReference type="EC" id="3.5.1.28" evidence="4"/>
<dbReference type="InterPro" id="IPR002502">
    <property type="entry name" value="Amidase_domain"/>
</dbReference>
<name>A0ABT1DGC2_9ACTN</name>
<dbReference type="PANTHER" id="PTHR11022:SF41">
    <property type="entry name" value="PEPTIDOGLYCAN-RECOGNITION PROTEIN LC-RELATED"/>
    <property type="match status" value="1"/>
</dbReference>
<dbReference type="InterPro" id="IPR036505">
    <property type="entry name" value="Amidase/PGRP_sf"/>
</dbReference>
<dbReference type="GO" id="GO:0008745">
    <property type="term" value="F:N-acetylmuramoyl-L-alanine amidase activity"/>
    <property type="evidence" value="ECO:0007669"/>
    <property type="project" value="UniProtKB-EC"/>
</dbReference>
<dbReference type="Gene3D" id="3.40.80.10">
    <property type="entry name" value="Peptidoglycan recognition protein-like"/>
    <property type="match status" value="1"/>
</dbReference>
<feature type="compositionally biased region" description="Pro residues" evidence="2">
    <location>
        <begin position="220"/>
        <end position="251"/>
    </location>
</feature>
<dbReference type="PANTHER" id="PTHR11022">
    <property type="entry name" value="PEPTIDOGLYCAN RECOGNITION PROTEIN"/>
    <property type="match status" value="1"/>
</dbReference>
<dbReference type="EMBL" id="JAMYJR010000003">
    <property type="protein sequence ID" value="MCO8269885.1"/>
    <property type="molecule type" value="Genomic_DNA"/>
</dbReference>
<dbReference type="InterPro" id="IPR015510">
    <property type="entry name" value="PGRP"/>
</dbReference>
<dbReference type="Gene3D" id="2.60.120.260">
    <property type="entry name" value="Galactose-binding domain-like"/>
    <property type="match status" value="1"/>
</dbReference>
<evidence type="ECO:0000313" key="5">
    <source>
        <dbReference type="Proteomes" id="UP001523369"/>
    </source>
</evidence>
<sequence>MRRRLAIGIGTAAAVLAAGGGIAVLTGPGDAVARFISGEPAAGKKAAPVKAVAAAAKPAGIRIDQVDLGSLGRKFSLPQRPTKNFSMVSVSWNSPKDAPDGTVQVRTRDARSGQWTGWKNLSIAEDAADLSGERARARGRTAPLWTGPSDGVAARLVGAAAKPLPAGLLLKLIDPNAPESGGRGGGEPVPTTTVPKAPPPASTDPAAEATTKPPATTATPPTPRATTPTPPPPGTPTPPPTSVPPPVPNPGMPAYVSRAGWKANEKLVKAPPTIAPEGVKLVWVHHTGTEFPKTCADAPDFVRAIMATDISEGFDDIGYNFLVDNCGTIYEGRGGGVGKAVVGAHVAGFNTATAGIALIGDYTTVRPSNAALTSIAKLAAARLGAYGNDPTSTTTLVAGIDGMKWPKGTVVPFPRIAGHRDGAETECPGDLFHPLLGQVRGRAALPGLELVSVSGGEPTSPPFYVREEGTVYYRVGGQAADVSRFDVLIDSKVVATGPGGSLTGSAKITVTPGSHNVAVRVVHVTGATDITPVTKVIGDVTKPTFPTPPWVALKTGTYSATSVPVAVNFKSADNNGRIARQFALSPNEVPMLGTSTVWNATVKPNVAVKYTVQASDMAYNEGVSTVTRTIVQMPETSAKRTGTWSTRSAATTYLGGKALASSAKNAKLAYVFNGRSAALTFTRTTATGQAAVYVDGKKVTTVDTKGTATAHRQTIWVKALTAGAHTVSVVVVGTKGRPTVISDGLTYVK</sequence>
<proteinExistence type="inferred from homology"/>
<accession>A0ABT1DGC2</accession>
<comment type="similarity">
    <text evidence="1">Belongs to the N-acetylmuramoyl-L-alanine amidase 2 family.</text>
</comment>
<dbReference type="Pfam" id="PF01510">
    <property type="entry name" value="Amidase_2"/>
    <property type="match status" value="1"/>
</dbReference>
<dbReference type="Proteomes" id="UP001523369">
    <property type="component" value="Unassembled WGS sequence"/>
</dbReference>
<keyword evidence="4" id="KW-0378">Hydrolase</keyword>
<dbReference type="InterPro" id="IPR006619">
    <property type="entry name" value="PGRP_domain_met/bac"/>
</dbReference>
<dbReference type="RefSeq" id="WP_253236025.1">
    <property type="nucleotide sequence ID" value="NZ_JAMYJR010000003.1"/>
</dbReference>
<organism evidence="4 5">
    <name type="scientific">Paractinoplanes aksuensis</name>
    <dbReference type="NCBI Taxonomy" id="2939490"/>
    <lineage>
        <taxon>Bacteria</taxon>
        <taxon>Bacillati</taxon>
        <taxon>Actinomycetota</taxon>
        <taxon>Actinomycetes</taxon>
        <taxon>Micromonosporales</taxon>
        <taxon>Micromonosporaceae</taxon>
        <taxon>Paractinoplanes</taxon>
    </lineage>
</organism>
<gene>
    <name evidence="4" type="ORF">M1L60_04670</name>
</gene>
<comment type="caution">
    <text evidence="4">The sequence shown here is derived from an EMBL/GenBank/DDBJ whole genome shotgun (WGS) entry which is preliminary data.</text>
</comment>
<keyword evidence="5" id="KW-1185">Reference proteome</keyword>
<dbReference type="CDD" id="cd06583">
    <property type="entry name" value="PGRP"/>
    <property type="match status" value="1"/>
</dbReference>
<feature type="domain" description="Peptidoglycan recognition protein family" evidence="3">
    <location>
        <begin position="253"/>
        <end position="401"/>
    </location>
</feature>
<evidence type="ECO:0000259" key="3">
    <source>
        <dbReference type="SMART" id="SM00701"/>
    </source>
</evidence>
<reference evidence="4 5" key="1">
    <citation type="submission" date="2022-06" db="EMBL/GenBank/DDBJ databases">
        <title>New Species of the Genus Actinoplanes, ActinopZanes ferrugineus.</title>
        <authorList>
            <person name="Ding P."/>
        </authorList>
    </citation>
    <scope>NUCLEOTIDE SEQUENCE [LARGE SCALE GENOMIC DNA]</scope>
    <source>
        <strain evidence="4 5">TRM88003</strain>
    </source>
</reference>
<dbReference type="SMART" id="SM00701">
    <property type="entry name" value="PGRP"/>
    <property type="match status" value="1"/>
</dbReference>
<feature type="compositionally biased region" description="Low complexity" evidence="2">
    <location>
        <begin position="203"/>
        <end position="219"/>
    </location>
</feature>
<feature type="region of interest" description="Disordered" evidence="2">
    <location>
        <begin position="175"/>
        <end position="251"/>
    </location>
</feature>
<protein>
    <submittedName>
        <fullName evidence="4">N-acetylmuramoyl-L-alanine amidase</fullName>
        <ecNumber evidence="4">3.5.1.28</ecNumber>
    </submittedName>
</protein>
<evidence type="ECO:0000313" key="4">
    <source>
        <dbReference type="EMBL" id="MCO8269885.1"/>
    </source>
</evidence>
<evidence type="ECO:0000256" key="2">
    <source>
        <dbReference type="SAM" id="MobiDB-lite"/>
    </source>
</evidence>
<evidence type="ECO:0000256" key="1">
    <source>
        <dbReference type="ARBA" id="ARBA00007553"/>
    </source>
</evidence>
<dbReference type="SUPFAM" id="SSF55846">
    <property type="entry name" value="N-acetylmuramoyl-L-alanine amidase-like"/>
    <property type="match status" value="1"/>
</dbReference>